<keyword evidence="1" id="KW-1133">Transmembrane helix</keyword>
<dbReference type="GO" id="GO:0008654">
    <property type="term" value="P:phospholipid biosynthetic process"/>
    <property type="evidence" value="ECO:0007669"/>
    <property type="project" value="TreeGrafter"/>
</dbReference>
<dbReference type="Pfam" id="PF01553">
    <property type="entry name" value="Acyltransferase"/>
    <property type="match status" value="1"/>
</dbReference>
<dbReference type="InterPro" id="IPR002123">
    <property type="entry name" value="Plipid/glycerol_acylTrfase"/>
</dbReference>
<feature type="domain" description="Phospholipid/glycerol acyltransferase" evidence="2">
    <location>
        <begin position="91"/>
        <end position="228"/>
    </location>
</feature>
<sequence length="511" mass="58234">MRDFAWLRGRLKSRNAAACGLAGPPESPKVAAPTGPGNSVPAAEYKPHPIPFLAPMLFYTVMKPLVQVALRVFFRKLEIRHRERLQLPGPLLICSNHPNTLMDPLIAAASRRQSVAFLAKSTFFKNPISRAIMESGNSIPIYRRQDLDTGAETLTPAQLEAQNEKAFGRCYDYFDRGGTIMIFPEGTSVSERRLRPLKTGAARIALGAEARHDFRLGLRILPMGINYFDPQRFRSEVFVNMAEPIAVADYADQYRQDPEAAADALTEEIRRRMEQRLVITRTDEEDELVTQVERTFGQHLIQDDEETLYDNFQLSRTLLRAVRYFEQHDAGRLGDVRERLHAYHQELSRLRLTDDALETRGPAGTRRNRALEAGLRLALGAPVYLYGLINSYIPYKIPSVIARRATKDVEFVAPILLVTGMLTFTLFYLGQTALVHHFTGSWLWAGLYFLSLPLTGFYALSYAGNLAERLRRLRALRLFRQERPVMENLLRQRTELIRLLRDARTAYLAKQ</sequence>
<keyword evidence="3" id="KW-0012">Acyltransferase</keyword>
<keyword evidence="4" id="KW-1185">Reference proteome</keyword>
<protein>
    <submittedName>
        <fullName evidence="3">Glycerol acyltransferase</fullName>
    </submittedName>
</protein>
<dbReference type="OrthoDB" id="9806008at2"/>
<dbReference type="SMART" id="SM00563">
    <property type="entry name" value="PlsC"/>
    <property type="match status" value="1"/>
</dbReference>
<gene>
    <name evidence="3" type="ORF">EI293_05435</name>
</gene>
<dbReference type="GO" id="GO:0004366">
    <property type="term" value="F:glycerol-3-phosphate O-acyltransferase activity"/>
    <property type="evidence" value="ECO:0007669"/>
    <property type="project" value="TreeGrafter"/>
</dbReference>
<evidence type="ECO:0000313" key="3">
    <source>
        <dbReference type="EMBL" id="RSK46601.1"/>
    </source>
</evidence>
<keyword evidence="3" id="KW-0808">Transferase</keyword>
<evidence type="ECO:0000256" key="1">
    <source>
        <dbReference type="SAM" id="Phobius"/>
    </source>
</evidence>
<dbReference type="Proteomes" id="UP000270291">
    <property type="component" value="Unassembled WGS sequence"/>
</dbReference>
<proteinExistence type="predicted"/>
<dbReference type="EMBL" id="RWIU01000001">
    <property type="protein sequence ID" value="RSK46601.1"/>
    <property type="molecule type" value="Genomic_DNA"/>
</dbReference>
<evidence type="ECO:0000313" key="4">
    <source>
        <dbReference type="Proteomes" id="UP000270291"/>
    </source>
</evidence>
<dbReference type="AlphaFoldDB" id="A0A3R9P1H9"/>
<dbReference type="PANTHER" id="PTHR31605">
    <property type="entry name" value="GLYCEROL-3-PHOSPHATE O-ACYLTRANSFERASE 1"/>
    <property type="match status" value="1"/>
</dbReference>
<dbReference type="CDD" id="cd07992">
    <property type="entry name" value="LPLAT_AAK14816-like"/>
    <property type="match status" value="1"/>
</dbReference>
<reference evidence="3 4" key="1">
    <citation type="submission" date="2018-12" db="EMBL/GenBank/DDBJ databases">
        <authorList>
            <person name="Feng G."/>
            <person name="Zhu H."/>
        </authorList>
    </citation>
    <scope>NUCLEOTIDE SEQUENCE [LARGE SCALE GENOMIC DNA]</scope>
    <source>
        <strain evidence="3 4">LMG 26000</strain>
    </source>
</reference>
<organism evidence="3 4">
    <name type="scientific">Hymenobacter perfusus</name>
    <dbReference type="NCBI Taxonomy" id="1236770"/>
    <lineage>
        <taxon>Bacteria</taxon>
        <taxon>Pseudomonadati</taxon>
        <taxon>Bacteroidota</taxon>
        <taxon>Cytophagia</taxon>
        <taxon>Cytophagales</taxon>
        <taxon>Hymenobacteraceae</taxon>
        <taxon>Hymenobacter</taxon>
    </lineage>
</organism>
<dbReference type="GO" id="GO:0016287">
    <property type="term" value="F:glycerone-phosphate O-acyltransferase activity"/>
    <property type="evidence" value="ECO:0007669"/>
    <property type="project" value="TreeGrafter"/>
</dbReference>
<feature type="transmembrane region" description="Helical" evidence="1">
    <location>
        <begin position="442"/>
        <end position="464"/>
    </location>
</feature>
<comment type="caution">
    <text evidence="3">The sequence shown here is derived from an EMBL/GenBank/DDBJ whole genome shotgun (WGS) entry which is preliminary data.</text>
</comment>
<feature type="transmembrane region" description="Helical" evidence="1">
    <location>
        <begin position="411"/>
        <end position="430"/>
    </location>
</feature>
<dbReference type="PANTHER" id="PTHR31605:SF0">
    <property type="entry name" value="GLYCEROL-3-PHOSPHATE O-ACYLTRANSFERASE 1"/>
    <property type="match status" value="1"/>
</dbReference>
<dbReference type="InterPro" id="IPR052744">
    <property type="entry name" value="GPAT/DAPAT"/>
</dbReference>
<dbReference type="SUPFAM" id="SSF69593">
    <property type="entry name" value="Glycerol-3-phosphate (1)-acyltransferase"/>
    <property type="match status" value="1"/>
</dbReference>
<accession>A0A3R9P1H9</accession>
<name>A0A3R9P1H9_9BACT</name>
<evidence type="ECO:0000259" key="2">
    <source>
        <dbReference type="SMART" id="SM00563"/>
    </source>
</evidence>
<keyword evidence="1" id="KW-0472">Membrane</keyword>
<keyword evidence="1" id="KW-0812">Transmembrane</keyword>